<keyword evidence="1" id="KW-1133">Transmembrane helix</keyword>
<evidence type="ECO:0000313" key="3">
    <source>
        <dbReference type="Proteomes" id="UP000777935"/>
    </source>
</evidence>
<accession>A0ABX2ISW3</accession>
<evidence type="ECO:0000313" key="2">
    <source>
        <dbReference type="EMBL" id="NSX53887.1"/>
    </source>
</evidence>
<keyword evidence="3" id="KW-1185">Reference proteome</keyword>
<proteinExistence type="predicted"/>
<feature type="transmembrane region" description="Helical" evidence="1">
    <location>
        <begin position="69"/>
        <end position="90"/>
    </location>
</feature>
<dbReference type="Proteomes" id="UP000777935">
    <property type="component" value="Unassembled WGS sequence"/>
</dbReference>
<comment type="caution">
    <text evidence="2">The sequence shown here is derived from an EMBL/GenBank/DDBJ whole genome shotgun (WGS) entry which is preliminary data.</text>
</comment>
<feature type="transmembrane region" description="Helical" evidence="1">
    <location>
        <begin position="41"/>
        <end position="63"/>
    </location>
</feature>
<organism evidence="2 3">
    <name type="scientific">Parasulfitobacter algicola</name>
    <dbReference type="NCBI Taxonomy" id="2614809"/>
    <lineage>
        <taxon>Bacteria</taxon>
        <taxon>Pseudomonadati</taxon>
        <taxon>Pseudomonadota</taxon>
        <taxon>Alphaproteobacteria</taxon>
        <taxon>Rhodobacterales</taxon>
        <taxon>Roseobacteraceae</taxon>
        <taxon>Parasulfitobacter</taxon>
    </lineage>
</organism>
<name>A0ABX2ISW3_9RHOB</name>
<dbReference type="RefSeq" id="WP_174135282.1">
    <property type="nucleotide sequence ID" value="NZ_JABUFE010000001.1"/>
</dbReference>
<keyword evidence="1" id="KW-0472">Membrane</keyword>
<keyword evidence="1" id="KW-0812">Transmembrane</keyword>
<gene>
    <name evidence="2" type="ORF">HRQ87_03640</name>
</gene>
<dbReference type="EMBL" id="JABUFE010000001">
    <property type="protein sequence ID" value="NSX53887.1"/>
    <property type="molecule type" value="Genomic_DNA"/>
</dbReference>
<reference evidence="2 3" key="1">
    <citation type="submission" date="2020-06" db="EMBL/GenBank/DDBJ databases">
        <title>Sulfitobacter algicola sp. nov., isolated from green algae.</title>
        <authorList>
            <person name="Wang C."/>
        </authorList>
    </citation>
    <scope>NUCLEOTIDE SEQUENCE [LARGE SCALE GENOMIC DNA]</scope>
    <source>
        <strain evidence="2 3">1151</strain>
    </source>
</reference>
<protein>
    <recommendedName>
        <fullName evidence="4">YcxB-like protein domain-containing protein</fullName>
    </recommendedName>
</protein>
<sequence length="208" mass="23094">MNNKTAEKIQQGAQFIIEDEDWGFIIRGTSKSSLRTTIAQVSAWITATLLFLAALGLWIAPAISAGQDIVYIKAGASIFFVTIGILLLSYSVRGTKSEFHFDDVRHEAREVIVNRSGAPTELTCYDFQDLDGVTIRRLNKDKKAETLLLSYKNGMHFVPVISGDSQDLIELKKRVLMHLGERETPKVSLKSTGQTKKLFGEKIMSNAA</sequence>
<evidence type="ECO:0000256" key="1">
    <source>
        <dbReference type="SAM" id="Phobius"/>
    </source>
</evidence>
<evidence type="ECO:0008006" key="4">
    <source>
        <dbReference type="Google" id="ProtNLM"/>
    </source>
</evidence>